<dbReference type="RefSeq" id="WP_341744597.1">
    <property type="nucleotide sequence ID" value="NZ_CP151407.1"/>
</dbReference>
<proteinExistence type="predicted"/>
<evidence type="ECO:0000313" key="2">
    <source>
        <dbReference type="Proteomes" id="UP001479520"/>
    </source>
</evidence>
<evidence type="ECO:0000313" key="1">
    <source>
        <dbReference type="EMBL" id="WZJ23258.1"/>
    </source>
</evidence>
<dbReference type="EMBL" id="CP151407">
    <property type="protein sequence ID" value="WZJ23258.1"/>
    <property type="molecule type" value="Genomic_DNA"/>
</dbReference>
<protein>
    <submittedName>
        <fullName evidence="1">Uncharacterized protein</fullName>
    </submittedName>
</protein>
<name>A0ABZ2XKW0_9RHOO</name>
<geneLocation type="plasmid" evidence="1 2">
    <name>unnamed1</name>
</geneLocation>
<gene>
    <name evidence="1" type="ORF">AADV58_17775</name>
</gene>
<sequence length="59" mass="6474">MLKTNGMSVSSQILLREFGEHQAAIAYAEKIARNSQLSNPAMSAEYSDCVRELRSAMPA</sequence>
<dbReference type="Proteomes" id="UP001479520">
    <property type="component" value="Plasmid unnamed1"/>
</dbReference>
<reference evidence="1 2" key="1">
    <citation type="submission" date="2024-04" db="EMBL/GenBank/DDBJ databases">
        <title>Dissimilatory iodate-reducing microorganisms contribute to the enrichment of iodine in groundwater.</title>
        <authorList>
            <person name="Jiang Z."/>
        </authorList>
    </citation>
    <scope>NUCLEOTIDE SEQUENCE [LARGE SCALE GENOMIC DNA]</scope>
    <source>
        <strain evidence="1 2">NCP973</strain>
        <plasmid evidence="1 2">unnamed1</plasmid>
    </source>
</reference>
<keyword evidence="2" id="KW-1185">Reference proteome</keyword>
<organism evidence="1 2">
    <name type="scientific">Azonexus hydrophilus</name>
    <dbReference type="NCBI Taxonomy" id="418702"/>
    <lineage>
        <taxon>Bacteria</taxon>
        <taxon>Pseudomonadati</taxon>
        <taxon>Pseudomonadota</taxon>
        <taxon>Betaproteobacteria</taxon>
        <taxon>Rhodocyclales</taxon>
        <taxon>Azonexaceae</taxon>
        <taxon>Azonexus</taxon>
    </lineage>
</organism>
<accession>A0ABZ2XKW0</accession>
<keyword evidence="1" id="KW-0614">Plasmid</keyword>